<evidence type="ECO:0000256" key="2">
    <source>
        <dbReference type="ARBA" id="ARBA00022692"/>
    </source>
</evidence>
<evidence type="ECO:0000259" key="8">
    <source>
        <dbReference type="Pfam" id="PF09240"/>
    </source>
</evidence>
<organism evidence="9 10">
    <name type="scientific">Hymenochirus boettgeri</name>
    <name type="common">Congo dwarf clawed frog</name>
    <dbReference type="NCBI Taxonomy" id="247094"/>
    <lineage>
        <taxon>Eukaryota</taxon>
        <taxon>Metazoa</taxon>
        <taxon>Chordata</taxon>
        <taxon>Craniata</taxon>
        <taxon>Vertebrata</taxon>
        <taxon>Euteleostomi</taxon>
        <taxon>Amphibia</taxon>
        <taxon>Batrachia</taxon>
        <taxon>Anura</taxon>
        <taxon>Pipoidea</taxon>
        <taxon>Pipidae</taxon>
        <taxon>Pipinae</taxon>
        <taxon>Hymenochirus</taxon>
    </lineage>
</organism>
<reference evidence="9" key="1">
    <citation type="thesis" date="2020" institute="ProQuest LLC" country="789 East Eisenhower Parkway, Ann Arbor, MI, USA">
        <title>Comparative Genomics and Chromosome Evolution.</title>
        <authorList>
            <person name="Mudd A.B."/>
        </authorList>
    </citation>
    <scope>NUCLEOTIDE SEQUENCE</scope>
    <source>
        <strain evidence="9">Female2</strain>
        <tissue evidence="9">Blood</tissue>
    </source>
</reference>
<name>A0A8T2K462_9PIPI</name>
<proteinExistence type="predicted"/>
<dbReference type="SUPFAM" id="SSF49265">
    <property type="entry name" value="Fibronectin type III"/>
    <property type="match status" value="2"/>
</dbReference>
<keyword evidence="4" id="KW-1133">Transmembrane helix</keyword>
<dbReference type="InterPro" id="IPR015321">
    <property type="entry name" value="TypeI_recpt_CBD"/>
</dbReference>
<dbReference type="OrthoDB" id="9835959at2759"/>
<gene>
    <name evidence="9" type="ORF">GDO86_003015</name>
</gene>
<evidence type="ECO:0000256" key="1">
    <source>
        <dbReference type="ARBA" id="ARBA00004479"/>
    </source>
</evidence>
<sequence>INETAAENVSCELYGSSLMRCTWNYGRNAPKDINYTVLMRQEQHEKECENYQNDRTRKTGKCEFRDLNVESHESICILVEGSDDVQLSVKWFNPLKIDILQPPKDISVVNLEHDVILHWTKPDTFYTASNTCFQYIIQDMKRNKEYYANGGNNTYKVPVPSKNEECTLRMRAKGTLACDMNTNWGEWSEEIQCGKN</sequence>
<evidence type="ECO:0000256" key="4">
    <source>
        <dbReference type="ARBA" id="ARBA00022989"/>
    </source>
</evidence>
<protein>
    <recommendedName>
        <fullName evidence="8">Type I cytokine receptor cytokine-binding domain-containing protein</fullName>
    </recommendedName>
</protein>
<comment type="caution">
    <text evidence="9">The sequence shown here is derived from an EMBL/GenBank/DDBJ whole genome shotgun (WGS) entry which is preliminary data.</text>
</comment>
<dbReference type="GO" id="GO:0004896">
    <property type="term" value="F:cytokine receptor activity"/>
    <property type="evidence" value="ECO:0007669"/>
    <property type="project" value="InterPro"/>
</dbReference>
<dbReference type="AlphaFoldDB" id="A0A8T2K462"/>
<dbReference type="Gene3D" id="2.60.40.10">
    <property type="entry name" value="Immunoglobulins"/>
    <property type="match status" value="2"/>
</dbReference>
<comment type="subcellular location">
    <subcellularLocation>
        <location evidence="1">Membrane</location>
        <topology evidence="1">Single-pass type I membrane protein</topology>
    </subcellularLocation>
</comment>
<keyword evidence="5" id="KW-0472">Membrane</keyword>
<accession>A0A8T2K462</accession>
<dbReference type="Proteomes" id="UP000812440">
    <property type="component" value="Chromosome 2"/>
</dbReference>
<evidence type="ECO:0000313" key="10">
    <source>
        <dbReference type="Proteomes" id="UP000812440"/>
    </source>
</evidence>
<keyword evidence="3" id="KW-0732">Signal</keyword>
<evidence type="ECO:0000256" key="6">
    <source>
        <dbReference type="ARBA" id="ARBA00023170"/>
    </source>
</evidence>
<evidence type="ECO:0000256" key="7">
    <source>
        <dbReference type="ARBA" id="ARBA00023180"/>
    </source>
</evidence>
<dbReference type="EMBL" id="JAACNH010000002">
    <property type="protein sequence ID" value="KAG8450584.1"/>
    <property type="molecule type" value="Genomic_DNA"/>
</dbReference>
<dbReference type="PANTHER" id="PTHR23037:SF46">
    <property type="entry name" value="INTERLEUKIN 5 RECEPTOR SUBUNIT ALPHA"/>
    <property type="match status" value="1"/>
</dbReference>
<dbReference type="InterPro" id="IPR036116">
    <property type="entry name" value="FN3_sf"/>
</dbReference>
<evidence type="ECO:0000313" key="9">
    <source>
        <dbReference type="EMBL" id="KAG8450584.1"/>
    </source>
</evidence>
<keyword evidence="7" id="KW-0325">Glycoprotein</keyword>
<keyword evidence="2" id="KW-0812">Transmembrane</keyword>
<feature type="domain" description="Type I cytokine receptor cytokine-binding" evidence="8">
    <location>
        <begin position="8"/>
        <end position="85"/>
    </location>
</feature>
<dbReference type="Pfam" id="PF09240">
    <property type="entry name" value="IL6Ra-bind"/>
    <property type="match status" value="1"/>
</dbReference>
<dbReference type="InterPro" id="IPR013783">
    <property type="entry name" value="Ig-like_fold"/>
</dbReference>
<dbReference type="PROSITE" id="PS01356">
    <property type="entry name" value="HEMATOPO_REC_S_F2"/>
    <property type="match status" value="1"/>
</dbReference>
<dbReference type="InterPro" id="IPR003532">
    <property type="entry name" value="Short_hematopoietin_rcpt_2_CS"/>
</dbReference>
<dbReference type="GO" id="GO:0009897">
    <property type="term" value="C:external side of plasma membrane"/>
    <property type="evidence" value="ECO:0007669"/>
    <property type="project" value="TreeGrafter"/>
</dbReference>
<feature type="non-terminal residue" evidence="9">
    <location>
        <position position="196"/>
    </location>
</feature>
<keyword evidence="6" id="KW-0675">Receptor</keyword>
<evidence type="ECO:0000256" key="3">
    <source>
        <dbReference type="ARBA" id="ARBA00022729"/>
    </source>
</evidence>
<evidence type="ECO:0000256" key="5">
    <source>
        <dbReference type="ARBA" id="ARBA00023136"/>
    </source>
</evidence>
<keyword evidence="10" id="KW-1185">Reference proteome</keyword>
<dbReference type="PANTHER" id="PTHR23037">
    <property type="entry name" value="CYTOKINE RECEPTOR"/>
    <property type="match status" value="1"/>
</dbReference>